<reference evidence="2" key="1">
    <citation type="journal article" date="2007" name="J. Clin. Microbiol.">
        <title>Characterization of the epidemic European fusidic acid-resistant impetigo clone of Staphylococcus aureus.</title>
        <authorList>
            <person name="O'Neill A.J."/>
            <person name="Larsen A.R."/>
            <person name="Skov R."/>
            <person name="Henriksen A.S."/>
            <person name="Chopra I."/>
        </authorList>
    </citation>
    <scope>NUCLEOTIDE SEQUENCE</scope>
    <source>
        <strain evidence="2">CS6</strain>
    </source>
</reference>
<dbReference type="InterPro" id="IPR010982">
    <property type="entry name" value="Lambda_DNA-bd_dom_sf"/>
</dbReference>
<dbReference type="Gene3D" id="1.10.260.40">
    <property type="entry name" value="lambda repressor-like DNA-binding domains"/>
    <property type="match status" value="1"/>
</dbReference>
<dbReference type="SMART" id="SM00530">
    <property type="entry name" value="HTH_XRE"/>
    <property type="match status" value="1"/>
</dbReference>
<name>A1JUD8_STAAU</name>
<organism evidence="2">
    <name type="scientific">Staphylococcus aureus</name>
    <dbReference type="NCBI Taxonomy" id="1280"/>
    <lineage>
        <taxon>Bacteria</taxon>
        <taxon>Bacillati</taxon>
        <taxon>Bacillota</taxon>
        <taxon>Bacilli</taxon>
        <taxon>Bacillales</taxon>
        <taxon>Staphylococcaceae</taxon>
        <taxon>Staphylococcus</taxon>
    </lineage>
</organism>
<accession>A1JUD8</accession>
<feature type="domain" description="HTH cro/C1-type" evidence="1">
    <location>
        <begin position="12"/>
        <end position="66"/>
    </location>
</feature>
<dbReference type="InterPro" id="IPR001387">
    <property type="entry name" value="Cro/C1-type_HTH"/>
</dbReference>
<dbReference type="CDD" id="cd00093">
    <property type="entry name" value="HTH_XRE"/>
    <property type="match status" value="1"/>
</dbReference>
<dbReference type="AlphaFoldDB" id="A1JUD8"/>
<protein>
    <submittedName>
        <fullName evidence="2">Putative transcriptional regulator</fullName>
    </submittedName>
</protein>
<dbReference type="PROSITE" id="PS50943">
    <property type="entry name" value="HTH_CROC1"/>
    <property type="match status" value="1"/>
</dbReference>
<dbReference type="Pfam" id="PF01381">
    <property type="entry name" value="HTH_3"/>
    <property type="match status" value="1"/>
</dbReference>
<dbReference type="EMBL" id="AM292600">
    <property type="protein sequence ID" value="CAL23819.1"/>
    <property type="molecule type" value="Genomic_DNA"/>
</dbReference>
<gene>
    <name evidence="2" type="primary">ri02</name>
</gene>
<proteinExistence type="predicted"/>
<evidence type="ECO:0000259" key="1">
    <source>
        <dbReference type="PROSITE" id="PS50943"/>
    </source>
</evidence>
<dbReference type="SUPFAM" id="SSF47413">
    <property type="entry name" value="lambda repressor-like DNA-binding domains"/>
    <property type="match status" value="1"/>
</dbReference>
<evidence type="ECO:0000313" key="2">
    <source>
        <dbReference type="EMBL" id="CAL23819.1"/>
    </source>
</evidence>
<dbReference type="GO" id="GO:0003677">
    <property type="term" value="F:DNA binding"/>
    <property type="evidence" value="ECO:0007669"/>
    <property type="project" value="InterPro"/>
</dbReference>
<sequence length="74" mass="8424">MIKLMETKVLELRGLIAKKGHTLRSFAKDSNISLSYLSLIVNKKADPSPKMAKKIADNLNVDMEDIFIYRTKEV</sequence>